<evidence type="ECO:0000313" key="1">
    <source>
        <dbReference type="EMBL" id="KAF8668934.1"/>
    </source>
</evidence>
<dbReference type="SUPFAM" id="SSF81383">
    <property type="entry name" value="F-box domain"/>
    <property type="match status" value="1"/>
</dbReference>
<dbReference type="AlphaFoldDB" id="A0A835AM27"/>
<evidence type="ECO:0008006" key="3">
    <source>
        <dbReference type="Google" id="ProtNLM"/>
    </source>
</evidence>
<dbReference type="Proteomes" id="UP000636709">
    <property type="component" value="Unassembled WGS sequence"/>
</dbReference>
<name>A0A835AM27_9POAL</name>
<dbReference type="InterPro" id="IPR036047">
    <property type="entry name" value="F-box-like_dom_sf"/>
</dbReference>
<evidence type="ECO:0000313" key="2">
    <source>
        <dbReference type="Proteomes" id="UP000636709"/>
    </source>
</evidence>
<keyword evidence="2" id="KW-1185">Reference proteome</keyword>
<protein>
    <recommendedName>
        <fullName evidence="3">F-box domain-containing protein</fullName>
    </recommendedName>
</protein>
<proteinExistence type="predicted"/>
<dbReference type="OrthoDB" id="657284at2759"/>
<dbReference type="EMBL" id="JACEFO010002273">
    <property type="protein sequence ID" value="KAF8668934.1"/>
    <property type="molecule type" value="Genomic_DNA"/>
</dbReference>
<gene>
    <name evidence="1" type="ORF">HU200_052143</name>
</gene>
<reference evidence="1" key="1">
    <citation type="submission" date="2020-07" db="EMBL/GenBank/DDBJ databases">
        <title>Genome sequence and genetic diversity analysis of an under-domesticated orphan crop, white fonio (Digitaria exilis).</title>
        <authorList>
            <person name="Bennetzen J.L."/>
            <person name="Chen S."/>
            <person name="Ma X."/>
            <person name="Wang X."/>
            <person name="Yssel A.E.J."/>
            <person name="Chaluvadi S.R."/>
            <person name="Johnson M."/>
            <person name="Gangashetty P."/>
            <person name="Hamidou F."/>
            <person name="Sanogo M.D."/>
            <person name="Zwaenepoel A."/>
            <person name="Wallace J."/>
            <person name="Van De Peer Y."/>
            <person name="Van Deynze A."/>
        </authorList>
    </citation>
    <scope>NUCLEOTIDE SEQUENCE</scope>
    <source>
        <tissue evidence="1">Leaves</tissue>
    </source>
</reference>
<organism evidence="1 2">
    <name type="scientific">Digitaria exilis</name>
    <dbReference type="NCBI Taxonomy" id="1010633"/>
    <lineage>
        <taxon>Eukaryota</taxon>
        <taxon>Viridiplantae</taxon>
        <taxon>Streptophyta</taxon>
        <taxon>Embryophyta</taxon>
        <taxon>Tracheophyta</taxon>
        <taxon>Spermatophyta</taxon>
        <taxon>Magnoliopsida</taxon>
        <taxon>Liliopsida</taxon>
        <taxon>Poales</taxon>
        <taxon>Poaceae</taxon>
        <taxon>PACMAD clade</taxon>
        <taxon>Panicoideae</taxon>
        <taxon>Panicodae</taxon>
        <taxon>Paniceae</taxon>
        <taxon>Anthephorinae</taxon>
        <taxon>Digitaria</taxon>
    </lineage>
</organism>
<accession>A0A835AM27</accession>
<dbReference type="PANTHER" id="PTHR35545">
    <property type="entry name" value="F-BOX DOMAIN-CONTAINING PROTEIN"/>
    <property type="match status" value="1"/>
</dbReference>
<dbReference type="PANTHER" id="PTHR35545:SF28">
    <property type="entry name" value="OS07G0645701 PROTEIN"/>
    <property type="match status" value="1"/>
</dbReference>
<sequence>MKLTRPAAAAAAAESSAVLIRPLFCRARLPGRRLLFSAALLYGLAGLVQNHTLSVTIMESNSGRTVVSCVLSPYSYSTYDMPDKHFVILCFSKTSEEDDRLSVLPDDILVSILGRVDIRTATRTSALSACWRSLPSLLPELDIDVKDFLPVPKPNRIEPSHKDDAMASIKKATSSFLAKPRGESTITSLRINLYLISHFSCDIGSLVSDAVGNGMLKGLDLVILDEKEPPDCFDNEMIQHAEYANHFSFSGLP</sequence>
<comment type="caution">
    <text evidence="1">The sequence shown here is derived from an EMBL/GenBank/DDBJ whole genome shotgun (WGS) entry which is preliminary data.</text>
</comment>